<dbReference type="InterPro" id="IPR036397">
    <property type="entry name" value="RNaseH_sf"/>
</dbReference>
<dbReference type="EMBL" id="VZRH01006722">
    <property type="protein sequence ID" value="NWU01897.1"/>
    <property type="molecule type" value="Genomic_DNA"/>
</dbReference>
<sequence length="64" mass="7035">STLTGWTLQAFSVLGIPREIKTDNGPVSASKEFLEFVQQWGVEHKTGIPHSPTGQAVIEHTHHT</sequence>
<keyword evidence="3" id="KW-0540">Nuclease</keyword>
<feature type="region of interest" description="Disordered" evidence="7">
    <location>
        <begin position="45"/>
        <end position="64"/>
    </location>
</feature>
<dbReference type="InterPro" id="IPR001584">
    <property type="entry name" value="Integrase_cat-core"/>
</dbReference>
<dbReference type="GO" id="GO:0016787">
    <property type="term" value="F:hydrolase activity"/>
    <property type="evidence" value="ECO:0007669"/>
    <property type="project" value="UniProtKB-KW"/>
</dbReference>
<keyword evidence="6" id="KW-0695">RNA-directed DNA polymerase</keyword>
<keyword evidence="2" id="KW-0548">Nucleotidyltransferase</keyword>
<proteinExistence type="predicted"/>
<dbReference type="PANTHER" id="PTHR41694">
    <property type="entry name" value="ENDOGENOUS RETROVIRUS GROUP K MEMBER POL PROTEIN"/>
    <property type="match status" value="1"/>
</dbReference>
<evidence type="ECO:0000256" key="5">
    <source>
        <dbReference type="ARBA" id="ARBA00022801"/>
    </source>
</evidence>
<dbReference type="SUPFAM" id="SSF53098">
    <property type="entry name" value="Ribonuclease H-like"/>
    <property type="match status" value="1"/>
</dbReference>
<feature type="non-terminal residue" evidence="9">
    <location>
        <position position="64"/>
    </location>
</feature>
<evidence type="ECO:0000256" key="1">
    <source>
        <dbReference type="ARBA" id="ARBA00022679"/>
    </source>
</evidence>
<name>A0A7K5TC49_9FRIN</name>
<comment type="caution">
    <text evidence="9">The sequence shown here is derived from an EMBL/GenBank/DDBJ whole genome shotgun (WGS) entry which is preliminary data.</text>
</comment>
<keyword evidence="4" id="KW-0255">Endonuclease</keyword>
<keyword evidence="1" id="KW-0808">Transferase</keyword>
<evidence type="ECO:0000313" key="10">
    <source>
        <dbReference type="Proteomes" id="UP000524542"/>
    </source>
</evidence>
<feature type="non-terminal residue" evidence="9">
    <location>
        <position position="1"/>
    </location>
</feature>
<evidence type="ECO:0000259" key="8">
    <source>
        <dbReference type="PROSITE" id="PS50994"/>
    </source>
</evidence>
<dbReference type="PROSITE" id="PS50994">
    <property type="entry name" value="INTEGRASE"/>
    <property type="match status" value="1"/>
</dbReference>
<reference evidence="9 10" key="1">
    <citation type="submission" date="2019-09" db="EMBL/GenBank/DDBJ databases">
        <title>Bird 10,000 Genomes (B10K) Project - Family phase.</title>
        <authorList>
            <person name="Zhang G."/>
        </authorList>
    </citation>
    <scope>NUCLEOTIDE SEQUENCE [LARGE SCALE GENOMIC DNA]</scope>
    <source>
        <strain evidence="9">B10K-DU-012-38</strain>
        <tissue evidence="9">Muscle</tissue>
    </source>
</reference>
<accession>A0A7K5TC49</accession>
<evidence type="ECO:0000256" key="7">
    <source>
        <dbReference type="SAM" id="MobiDB-lite"/>
    </source>
</evidence>
<evidence type="ECO:0000313" key="9">
    <source>
        <dbReference type="EMBL" id="NWU01897.1"/>
    </source>
</evidence>
<keyword evidence="10" id="KW-1185">Reference proteome</keyword>
<dbReference type="PANTHER" id="PTHR41694:SF3">
    <property type="entry name" value="RNA-DIRECTED DNA POLYMERASE-RELATED"/>
    <property type="match status" value="1"/>
</dbReference>
<dbReference type="GO" id="GO:0035613">
    <property type="term" value="F:RNA stem-loop binding"/>
    <property type="evidence" value="ECO:0007669"/>
    <property type="project" value="TreeGrafter"/>
</dbReference>
<evidence type="ECO:0000256" key="6">
    <source>
        <dbReference type="ARBA" id="ARBA00022918"/>
    </source>
</evidence>
<protein>
    <submittedName>
        <fullName evidence="9">POK19 protein</fullName>
    </submittedName>
</protein>
<dbReference type="GO" id="GO:0004519">
    <property type="term" value="F:endonuclease activity"/>
    <property type="evidence" value="ECO:0007669"/>
    <property type="project" value="UniProtKB-KW"/>
</dbReference>
<dbReference type="InterPro" id="IPR012337">
    <property type="entry name" value="RNaseH-like_sf"/>
</dbReference>
<evidence type="ECO:0000256" key="2">
    <source>
        <dbReference type="ARBA" id="ARBA00022695"/>
    </source>
</evidence>
<dbReference type="Gene3D" id="3.30.420.10">
    <property type="entry name" value="Ribonuclease H-like superfamily/Ribonuclease H"/>
    <property type="match status" value="1"/>
</dbReference>
<dbReference type="GO" id="GO:0003964">
    <property type="term" value="F:RNA-directed DNA polymerase activity"/>
    <property type="evidence" value="ECO:0007669"/>
    <property type="project" value="UniProtKB-KW"/>
</dbReference>
<dbReference type="AlphaFoldDB" id="A0A7K5TC49"/>
<keyword evidence="5" id="KW-0378">Hydrolase</keyword>
<gene>
    <name evidence="9" type="primary">Ervk19_2</name>
    <name evidence="9" type="ORF">UROPYL_R15611</name>
</gene>
<dbReference type="Pfam" id="PF00665">
    <property type="entry name" value="rve"/>
    <property type="match status" value="1"/>
</dbReference>
<evidence type="ECO:0000256" key="4">
    <source>
        <dbReference type="ARBA" id="ARBA00022759"/>
    </source>
</evidence>
<evidence type="ECO:0000256" key="3">
    <source>
        <dbReference type="ARBA" id="ARBA00022722"/>
    </source>
</evidence>
<organism evidence="9 10">
    <name type="scientific">Urocynchramus pylzowi</name>
    <dbReference type="NCBI Taxonomy" id="571890"/>
    <lineage>
        <taxon>Eukaryota</taxon>
        <taxon>Metazoa</taxon>
        <taxon>Chordata</taxon>
        <taxon>Craniata</taxon>
        <taxon>Vertebrata</taxon>
        <taxon>Euteleostomi</taxon>
        <taxon>Archelosauria</taxon>
        <taxon>Archosauria</taxon>
        <taxon>Dinosauria</taxon>
        <taxon>Saurischia</taxon>
        <taxon>Theropoda</taxon>
        <taxon>Coelurosauria</taxon>
        <taxon>Aves</taxon>
        <taxon>Neognathae</taxon>
        <taxon>Neoaves</taxon>
        <taxon>Telluraves</taxon>
        <taxon>Australaves</taxon>
        <taxon>Passeriformes</taxon>
        <taxon>Passeroidea</taxon>
        <taxon>Fringillidae</taxon>
        <taxon>Urocynchramus</taxon>
    </lineage>
</organism>
<feature type="domain" description="Integrase catalytic" evidence="8">
    <location>
        <begin position="1"/>
        <end position="64"/>
    </location>
</feature>
<dbReference type="GO" id="GO:0015074">
    <property type="term" value="P:DNA integration"/>
    <property type="evidence" value="ECO:0007669"/>
    <property type="project" value="InterPro"/>
</dbReference>
<dbReference type="Proteomes" id="UP000524542">
    <property type="component" value="Unassembled WGS sequence"/>
</dbReference>